<evidence type="ECO:0000313" key="2">
    <source>
        <dbReference type="Proteomes" id="UP000528824"/>
    </source>
</evidence>
<reference evidence="1 2" key="1">
    <citation type="submission" date="2020-08" db="EMBL/GenBank/DDBJ databases">
        <title>Genomic Encyclopedia of Type Strains, Phase IV (KMG-V): Genome sequencing to study the core and pangenomes of soil and plant-associated prokaryotes.</title>
        <authorList>
            <person name="Whitman W."/>
        </authorList>
    </citation>
    <scope>NUCLEOTIDE SEQUENCE [LARGE SCALE GENOMIC DNA]</scope>
    <source>
        <strain evidence="1 2">SEMIA 4034</strain>
    </source>
</reference>
<evidence type="ECO:0000313" key="1">
    <source>
        <dbReference type="EMBL" id="MBB5564767.1"/>
    </source>
</evidence>
<dbReference type="Gene3D" id="3.40.50.720">
    <property type="entry name" value="NAD(P)-binding Rossmann-like Domain"/>
    <property type="match status" value="1"/>
</dbReference>
<organism evidence="1 2">
    <name type="scientific">Rhizobium lentis</name>
    <dbReference type="NCBI Taxonomy" id="1138194"/>
    <lineage>
        <taxon>Bacteria</taxon>
        <taxon>Pseudomonadati</taxon>
        <taxon>Pseudomonadota</taxon>
        <taxon>Alphaproteobacteria</taxon>
        <taxon>Hyphomicrobiales</taxon>
        <taxon>Rhizobiaceae</taxon>
        <taxon>Rhizobium/Agrobacterium group</taxon>
        <taxon>Rhizobium</taxon>
    </lineage>
</organism>
<dbReference type="EMBL" id="JACHBC010000031">
    <property type="protein sequence ID" value="MBB5564767.1"/>
    <property type="molecule type" value="Genomic_DNA"/>
</dbReference>
<accession>A0A7W8XKX8</accession>
<comment type="caution">
    <text evidence="1">The sequence shown here is derived from an EMBL/GenBank/DDBJ whole genome shotgun (WGS) entry which is preliminary data.</text>
</comment>
<dbReference type="AlphaFoldDB" id="A0A7W8XKX8"/>
<protein>
    <submittedName>
        <fullName evidence="1">Saccharopine dehydrogenase-like NADP-dependent oxidoreductase</fullName>
    </submittedName>
</protein>
<sequence>MNGVVAIGAENIGGVIALTLAETRGSNVTMSDRDETQLGKLDKHPTISGAAFELADSPALVSPHRGKLAVPSATPFNPGGKFAEDALEASVHDIDLTEDVATTQKSKKSKKSPKPQMFGLWSAFSRSNSGFGRLHSETLRLTRAVNY</sequence>
<gene>
    <name evidence="1" type="ORF">GGI59_006477</name>
</gene>
<name>A0A7W8XKX8_9HYPH</name>
<proteinExistence type="predicted"/>
<dbReference type="RefSeq" id="WP_183920350.1">
    <property type="nucleotide sequence ID" value="NZ_JACHBB010000031.1"/>
</dbReference>
<keyword evidence="2" id="KW-1185">Reference proteome</keyword>
<dbReference type="Proteomes" id="UP000528824">
    <property type="component" value="Unassembled WGS sequence"/>
</dbReference>